<dbReference type="InterPro" id="IPR026504">
    <property type="entry name" value="MNS1"/>
</dbReference>
<feature type="coiled-coil region" evidence="14">
    <location>
        <begin position="95"/>
        <end position="176"/>
    </location>
</feature>
<keyword evidence="6" id="KW-0282">Flagellum</keyword>
<sequence>MGKVSNRLAVERRLERRRSEEQQNKALAEVEAERIKMINLARSDARVEALRRQKAAKADIGELSRDLEFTFAEQRAQQSIKERQLHQRITDTLDNQLQREEAASLERQKICEESEEIRKLKEQLATARVNRERAAQLLERQLREADAAFEDARIELAMEEKRLAECENARRQELDRNLQMRQVGLDLAAQIEQRERAKQQETAEKYAIEKEQVGAVVARLLEEMENEQRQSMERRRLHAEMVAEATKERARQKQVILENKIKEEKEIREYLEMQQKRADDLAKEKELIRREKARVLDELLQQQIRKQQEETDYAQLIADLYEFEREEQERLKEEAQKQKRQQEKAALASAFKEQMEEKERRRQQQLAEEGQFRQELYAKFAREAKLEQMTRQRRKLAILEHNREVEAIIQERRRQQIVERERDKEECRKLLELEAEKQTIIQQERERLLRENAELADFLPKNTLHDRREHNLLKNAKLQLANIHLNPLAPLPRTLRTLPAGDSTKIHG</sequence>
<reference evidence="17" key="2">
    <citation type="submission" date="2013-10" db="EMBL/GenBank/DDBJ databases">
        <authorList>
            <person name="Aslett M."/>
        </authorList>
    </citation>
    <scope>NUCLEOTIDE SEQUENCE [LARGE SCALE GENOMIC DNA]</scope>
    <source>
        <strain evidence="17">Weybridge</strain>
    </source>
</reference>
<comment type="subcellular location">
    <subcellularLocation>
        <location evidence="2">Cytoplasm</location>
        <location evidence="2">Cytoskeleton</location>
        <location evidence="2">Flagellum axoneme</location>
    </subcellularLocation>
    <subcellularLocation>
        <location evidence="1">Nucleus</location>
    </subcellularLocation>
</comment>
<comment type="function">
    <text evidence="13">Microtubule inner protein (MIP) part of the dynein-decorated doublet microtubules (DMTs) in cilia axoneme, which is required for motile cilia beating. May play a role in the control of meiotic division and germ cell differentiation through regulation of pairing and recombination during meiosis. Required for sperm flagella assembly. May play a role in the assembly and function of the outer dynein arm-docking complex (ODA-DC). ODA-DC mediates outer dynein arms (ODA) binding onto the axonemal doublet microtubules.</text>
</comment>
<evidence type="ECO:0000256" key="15">
    <source>
        <dbReference type="SAM" id="MobiDB-lite"/>
    </source>
</evidence>
<feature type="domain" description="Trichohyalin-plectin-homology" evidence="16">
    <location>
        <begin position="110"/>
        <end position="461"/>
    </location>
</feature>
<evidence type="ECO:0000256" key="7">
    <source>
        <dbReference type="ARBA" id="ARBA00023054"/>
    </source>
</evidence>
<evidence type="ECO:0000256" key="5">
    <source>
        <dbReference type="ARBA" id="ARBA00022490"/>
    </source>
</evidence>
<organism evidence="17 18">
    <name type="scientific">Eimeria maxima</name>
    <name type="common">Coccidian parasite</name>
    <dbReference type="NCBI Taxonomy" id="5804"/>
    <lineage>
        <taxon>Eukaryota</taxon>
        <taxon>Sar</taxon>
        <taxon>Alveolata</taxon>
        <taxon>Apicomplexa</taxon>
        <taxon>Conoidasida</taxon>
        <taxon>Coccidia</taxon>
        <taxon>Eucoccidiorida</taxon>
        <taxon>Eimeriorina</taxon>
        <taxon>Eimeriidae</taxon>
        <taxon>Eimeria</taxon>
    </lineage>
</organism>
<evidence type="ECO:0000256" key="9">
    <source>
        <dbReference type="ARBA" id="ARBA00023212"/>
    </source>
</evidence>
<dbReference type="GeneID" id="25336135"/>
<evidence type="ECO:0000256" key="2">
    <source>
        <dbReference type="ARBA" id="ARBA00004611"/>
    </source>
</evidence>
<keyword evidence="9" id="KW-0206">Cytoskeleton</keyword>
<evidence type="ECO:0000256" key="11">
    <source>
        <dbReference type="ARBA" id="ARBA00023254"/>
    </source>
</evidence>
<name>U6M5N0_EIMMA</name>
<dbReference type="GO" id="GO:0005634">
    <property type="term" value="C:nucleus"/>
    <property type="evidence" value="ECO:0007669"/>
    <property type="project" value="UniProtKB-SubCell"/>
</dbReference>
<evidence type="ECO:0000259" key="16">
    <source>
        <dbReference type="Pfam" id="PF13868"/>
    </source>
</evidence>
<feature type="region of interest" description="Disordered" evidence="15">
    <location>
        <begin position="331"/>
        <end position="367"/>
    </location>
</feature>
<protein>
    <recommendedName>
        <fullName evidence="4">Meiosis-specific nuclear structural protein 1</fullName>
    </recommendedName>
</protein>
<evidence type="ECO:0000256" key="14">
    <source>
        <dbReference type="SAM" id="Coils"/>
    </source>
</evidence>
<dbReference type="PANTHER" id="PTHR19265:SF0">
    <property type="entry name" value="MEIOSIS-SPECIFIC NUCLEAR STRUCTURAL PROTEIN 1"/>
    <property type="match status" value="1"/>
</dbReference>
<gene>
    <name evidence="17" type="ORF">EMWEY_00021490</name>
</gene>
<proteinExistence type="inferred from homology"/>
<reference evidence="17" key="1">
    <citation type="submission" date="2013-10" db="EMBL/GenBank/DDBJ databases">
        <title>Genomic analysis of the causative agents of coccidiosis in chickens.</title>
        <authorList>
            <person name="Reid A.J."/>
            <person name="Blake D."/>
            <person name="Billington K."/>
            <person name="Browne H."/>
            <person name="Dunn M."/>
            <person name="Hung S."/>
            <person name="Kawahara F."/>
            <person name="Miranda-Saavedra D."/>
            <person name="Mourier T."/>
            <person name="Nagra H."/>
            <person name="Otto T.D."/>
            <person name="Rawlings N."/>
            <person name="Sanchez A."/>
            <person name="Sanders M."/>
            <person name="Subramaniam C."/>
            <person name="Tay Y."/>
            <person name="Dear P."/>
            <person name="Doerig C."/>
            <person name="Gruber A."/>
            <person name="Parkinson J."/>
            <person name="Shirley M."/>
            <person name="Wan K.L."/>
            <person name="Berriman M."/>
            <person name="Tomley F."/>
            <person name="Pain A."/>
        </authorList>
    </citation>
    <scope>NUCLEOTIDE SEQUENCE [LARGE SCALE GENOMIC DNA]</scope>
    <source>
        <strain evidence="17">Weybridge</strain>
    </source>
</reference>
<dbReference type="OrthoDB" id="197839at2759"/>
<dbReference type="Proteomes" id="UP000030763">
    <property type="component" value="Unassembled WGS sequence"/>
</dbReference>
<keyword evidence="11" id="KW-0469">Meiosis</keyword>
<evidence type="ECO:0000256" key="12">
    <source>
        <dbReference type="ARBA" id="ARBA00023273"/>
    </source>
</evidence>
<keyword evidence="18" id="KW-1185">Reference proteome</keyword>
<dbReference type="EMBL" id="HG720308">
    <property type="protein sequence ID" value="CDJ59336.1"/>
    <property type="molecule type" value="Genomic_DNA"/>
</dbReference>
<dbReference type="GO" id="GO:0051321">
    <property type="term" value="P:meiotic cell cycle"/>
    <property type="evidence" value="ECO:0007669"/>
    <property type="project" value="UniProtKB-KW"/>
</dbReference>
<evidence type="ECO:0000256" key="4">
    <source>
        <dbReference type="ARBA" id="ARBA00014813"/>
    </source>
</evidence>
<evidence type="ECO:0000256" key="3">
    <source>
        <dbReference type="ARBA" id="ARBA00009158"/>
    </source>
</evidence>
<keyword evidence="10" id="KW-0539">Nucleus</keyword>
<keyword evidence="12" id="KW-0966">Cell projection</keyword>
<evidence type="ECO:0000256" key="6">
    <source>
        <dbReference type="ARBA" id="ARBA00022846"/>
    </source>
</evidence>
<comment type="similarity">
    <text evidence="3">Belongs to the MNS1 family.</text>
</comment>
<keyword evidence="5" id="KW-0963">Cytoplasm</keyword>
<dbReference type="AlphaFoldDB" id="U6M5N0"/>
<evidence type="ECO:0000313" key="17">
    <source>
        <dbReference type="EMBL" id="CDJ59336.1"/>
    </source>
</evidence>
<evidence type="ECO:0000256" key="8">
    <source>
        <dbReference type="ARBA" id="ARBA00023069"/>
    </source>
</evidence>
<dbReference type="VEuPathDB" id="ToxoDB:EMWEY_00021490"/>
<dbReference type="RefSeq" id="XP_013335984.1">
    <property type="nucleotide sequence ID" value="XM_013480530.1"/>
</dbReference>
<feature type="compositionally biased region" description="Basic and acidic residues" evidence="15">
    <location>
        <begin position="353"/>
        <end position="362"/>
    </location>
</feature>
<dbReference type="Pfam" id="PF13868">
    <property type="entry name" value="TPH"/>
    <property type="match status" value="1"/>
</dbReference>
<evidence type="ECO:0000313" key="18">
    <source>
        <dbReference type="Proteomes" id="UP000030763"/>
    </source>
</evidence>
<dbReference type="OMA" id="QIRNQMV"/>
<evidence type="ECO:0000256" key="1">
    <source>
        <dbReference type="ARBA" id="ARBA00004123"/>
    </source>
</evidence>
<keyword evidence="8" id="KW-0969">Cilium</keyword>
<accession>U6M5N0</accession>
<evidence type="ECO:0000256" key="10">
    <source>
        <dbReference type="ARBA" id="ARBA00023242"/>
    </source>
</evidence>
<keyword evidence="7 14" id="KW-0175">Coiled coil</keyword>
<feature type="compositionally biased region" description="Basic and acidic residues" evidence="15">
    <location>
        <begin position="331"/>
        <end position="343"/>
    </location>
</feature>
<evidence type="ECO:0000256" key="13">
    <source>
        <dbReference type="ARBA" id="ARBA00046114"/>
    </source>
</evidence>
<dbReference type="InterPro" id="IPR043597">
    <property type="entry name" value="TPH_dom"/>
</dbReference>
<dbReference type="PANTHER" id="PTHR19265">
    <property type="entry name" value="MEIOSIS-SPECIFIC NUCLEAR STRUCTURAL PROTEIN 1"/>
    <property type="match status" value="1"/>
</dbReference>